<dbReference type="SUPFAM" id="SSF53756">
    <property type="entry name" value="UDP-Glycosyltransferase/glycogen phosphorylase"/>
    <property type="match status" value="1"/>
</dbReference>
<sequence length="380" mass="43624">MNLVLVHDWVITIGGAERCLEVFHELWPQAPLYTLVYAEESVRRLGFEPAQVHASFLQRFPRAQKWYRKYLPFYPLAIEQVDLSGYDVILSSSHAAAKGVLVRSDQLHICYCHTPVRYAWDLTHRYLKENGLERGLKSFLARSILHYIRLWDALAASRVDHFIANSRYTARRVWRCYRREATVIYPPVEVDRFRVNEKKENFFLFVSRLVPYKKADLVVAAFNRLGLPLVVVGDGPQFEACRKVAGKNVEFLGYQNDAAVADLMARTRALVFAAEEDFGIVPVEAQACGTPVIAYGKGGVEDTVVSATGDNWEVATGIFFHEQSVEALETAVRQFLDWEGLFRPVVMRRNAERFGWERFKKEIATFVFEKWVEFSAGKKV</sequence>
<dbReference type="GO" id="GO:0016757">
    <property type="term" value="F:glycosyltransferase activity"/>
    <property type="evidence" value="ECO:0007669"/>
    <property type="project" value="InterPro"/>
</dbReference>
<proteinExistence type="predicted"/>
<dbReference type="RefSeq" id="WP_152946171.1">
    <property type="nucleotide sequence ID" value="NZ_WHYR01000018.1"/>
</dbReference>
<dbReference type="PANTHER" id="PTHR45947">
    <property type="entry name" value="SULFOQUINOVOSYL TRANSFERASE SQD2"/>
    <property type="match status" value="1"/>
</dbReference>
<gene>
    <name evidence="2" type="ORF">GFC01_08220</name>
</gene>
<dbReference type="OrthoDB" id="9801609at2"/>
<dbReference type="Pfam" id="PF00534">
    <property type="entry name" value="Glycos_transf_1"/>
    <property type="match status" value="1"/>
</dbReference>
<dbReference type="InterPro" id="IPR050194">
    <property type="entry name" value="Glycosyltransferase_grp1"/>
</dbReference>
<organism evidence="2 3">
    <name type="scientific">Desulfofundulus thermobenzoicus</name>
    <dbReference type="NCBI Taxonomy" id="29376"/>
    <lineage>
        <taxon>Bacteria</taxon>
        <taxon>Bacillati</taxon>
        <taxon>Bacillota</taxon>
        <taxon>Clostridia</taxon>
        <taxon>Eubacteriales</taxon>
        <taxon>Peptococcaceae</taxon>
        <taxon>Desulfofundulus</taxon>
    </lineage>
</organism>
<dbReference type="Proteomes" id="UP000441717">
    <property type="component" value="Unassembled WGS sequence"/>
</dbReference>
<reference evidence="2 3" key="1">
    <citation type="submission" date="2019-10" db="EMBL/GenBank/DDBJ databases">
        <title>Comparative genomics of sulfur disproportionating microorganisms.</title>
        <authorList>
            <person name="Ward L.M."/>
            <person name="Bertran E."/>
            <person name="Johnston D."/>
        </authorList>
    </citation>
    <scope>NUCLEOTIDE SEQUENCE [LARGE SCALE GENOMIC DNA]</scope>
    <source>
        <strain evidence="2 3">DSM 14055</strain>
    </source>
</reference>
<comment type="caution">
    <text evidence="2">The sequence shown here is derived from an EMBL/GenBank/DDBJ whole genome shotgun (WGS) entry which is preliminary data.</text>
</comment>
<dbReference type="PANTHER" id="PTHR45947:SF3">
    <property type="entry name" value="SULFOQUINOVOSYL TRANSFERASE SQD2"/>
    <property type="match status" value="1"/>
</dbReference>
<name>A0A6N7IQA6_9FIRM</name>
<protein>
    <submittedName>
        <fullName evidence="2">Glycosyltransferase</fullName>
    </submittedName>
</protein>
<dbReference type="InterPro" id="IPR001296">
    <property type="entry name" value="Glyco_trans_1"/>
</dbReference>
<evidence type="ECO:0000313" key="3">
    <source>
        <dbReference type="Proteomes" id="UP000441717"/>
    </source>
</evidence>
<dbReference type="AlphaFoldDB" id="A0A6N7IQA6"/>
<feature type="domain" description="Glycosyl transferase family 1" evidence="1">
    <location>
        <begin position="192"/>
        <end position="339"/>
    </location>
</feature>
<keyword evidence="2" id="KW-0808">Transferase</keyword>
<evidence type="ECO:0000313" key="2">
    <source>
        <dbReference type="EMBL" id="MQL52255.1"/>
    </source>
</evidence>
<evidence type="ECO:0000259" key="1">
    <source>
        <dbReference type="Pfam" id="PF00534"/>
    </source>
</evidence>
<dbReference type="Gene3D" id="3.40.50.2000">
    <property type="entry name" value="Glycogen Phosphorylase B"/>
    <property type="match status" value="2"/>
</dbReference>
<keyword evidence="3" id="KW-1185">Reference proteome</keyword>
<accession>A0A6N7IQA6</accession>
<dbReference type="EMBL" id="WHYR01000018">
    <property type="protein sequence ID" value="MQL52255.1"/>
    <property type="molecule type" value="Genomic_DNA"/>
</dbReference>